<evidence type="ECO:0000313" key="6">
    <source>
        <dbReference type="Proteomes" id="UP000000444"/>
    </source>
</evidence>
<dbReference type="eggNOG" id="COG1680">
    <property type="taxonomic scope" value="Bacteria"/>
</dbReference>
<dbReference type="Gene3D" id="3.40.710.10">
    <property type="entry name" value="DD-peptidase/beta-lactamase superfamily"/>
    <property type="match status" value="1"/>
</dbReference>
<sequence length="523" mass="60147">MKQYHFKNVYYKTLLVITSIAFLVVLLLLTIQFTQESSKHASQQTLNHFAAQKIQKTMQQQHIPGMSVLMIQHQKLILNKGFGFQNQAKQQHATEHTQYEIASDTKAFTGLAILQLSDKKKIDLNAPVSDYLPWLHLKYHDKQAKVTVEQLIAQTSGIDDDMSSDKEDELPKSKDNLKSHVKSINNEELNDQPGQQFNYANMNYDILGLLVEQVSHQSYENYIRQHILTPLHMNQTYFKTENITKNRKKHLAQGYVEEKNGHVEADNPDYFKGDTPAAYMISSTTDMIPWVNMQLNPKGTDKSLITQSHQKRSETPKDANASDYATGWFLNPDQHQVLHPGTLPNYSSFVLLNSKEKNAVVILANLNTDATPNLARTLNHQLEFFDQYHKLNYDVQQYALIIALLIWIAIIICAAGLINIGYVIYHFKQQRISKRFNSKLINIMIFTLTLGLIILISAIFYKAPSWIIQSINWEIALMSFSPPIIMLILLIFIAILLFIIRLSLSLLWKDTKSKKQILNKRYV</sequence>
<keyword evidence="5" id="KW-0378">Hydrolase</keyword>
<dbReference type="AlphaFoldDB" id="B9DL68"/>
<dbReference type="GeneID" id="93794376"/>
<dbReference type="OrthoDB" id="846150at2"/>
<reference evidence="5 6" key="1">
    <citation type="journal article" date="2009" name="Appl. Environ. Microbiol.">
        <title>Genome analysis of the meat starter culture bacterium Staphylococcus carnosus TM300.</title>
        <authorList>
            <person name="Rosenstein R."/>
            <person name="Nerz C."/>
            <person name="Biswas L."/>
            <person name="Resch A."/>
            <person name="Raddatz G."/>
            <person name="Schuster S.C."/>
            <person name="Goetz F."/>
        </authorList>
    </citation>
    <scope>NUCLEOTIDE SEQUENCE [LARGE SCALE GENOMIC DNA]</scope>
    <source>
        <strain evidence="5 6">TM300</strain>
    </source>
</reference>
<name>B9DL68_STACT</name>
<dbReference type="Pfam" id="PF00144">
    <property type="entry name" value="Beta-lactamase"/>
    <property type="match status" value="1"/>
</dbReference>
<dbReference type="EMBL" id="AM295250">
    <property type="protein sequence ID" value="CAL28827.1"/>
    <property type="molecule type" value="Genomic_DNA"/>
</dbReference>
<feature type="transmembrane region" description="Helical" evidence="3">
    <location>
        <begin position="484"/>
        <end position="508"/>
    </location>
</feature>
<feature type="transmembrane region" description="Helical" evidence="3">
    <location>
        <begin position="443"/>
        <end position="464"/>
    </location>
</feature>
<dbReference type="PANTHER" id="PTHR46825">
    <property type="entry name" value="D-ALANYL-D-ALANINE-CARBOXYPEPTIDASE/ENDOPEPTIDASE AMPH"/>
    <property type="match status" value="1"/>
</dbReference>
<dbReference type="SUPFAM" id="SSF56601">
    <property type="entry name" value="beta-lactamase/transpeptidase-like"/>
    <property type="match status" value="1"/>
</dbReference>
<organism evidence="5 6">
    <name type="scientific">Staphylococcus carnosus (strain TM300)</name>
    <dbReference type="NCBI Taxonomy" id="396513"/>
    <lineage>
        <taxon>Bacteria</taxon>
        <taxon>Bacillati</taxon>
        <taxon>Bacillota</taxon>
        <taxon>Bacilli</taxon>
        <taxon>Bacillales</taxon>
        <taxon>Staphylococcaceae</taxon>
        <taxon>Staphylococcus</taxon>
    </lineage>
</organism>
<evidence type="ECO:0000313" key="5">
    <source>
        <dbReference type="EMBL" id="CAL28827.1"/>
    </source>
</evidence>
<dbReference type="MEROPS" id="S12.011"/>
<gene>
    <name evidence="5" type="ordered locus">Sca_1921</name>
</gene>
<accession>B9DL68</accession>
<comment type="subcellular location">
    <subcellularLocation>
        <location evidence="1">Membrane</location>
    </subcellularLocation>
</comment>
<dbReference type="KEGG" id="sca:SCA_1921"/>
<keyword evidence="2 3" id="KW-0472">Membrane</keyword>
<dbReference type="HOGENOM" id="CLU_020027_4_2_9"/>
<dbReference type="BioCyc" id="SCAR396513:SCA_RS09740-MONOMER"/>
<dbReference type="Proteomes" id="UP000000444">
    <property type="component" value="Chromosome"/>
</dbReference>
<proteinExistence type="predicted"/>
<evidence type="ECO:0000256" key="1">
    <source>
        <dbReference type="ARBA" id="ARBA00004370"/>
    </source>
</evidence>
<dbReference type="RefSeq" id="WP_015901163.1">
    <property type="nucleotide sequence ID" value="NC_012121.1"/>
</dbReference>
<dbReference type="InterPro" id="IPR050491">
    <property type="entry name" value="AmpC-like"/>
</dbReference>
<dbReference type="InterPro" id="IPR012338">
    <property type="entry name" value="Beta-lactam/transpept-like"/>
</dbReference>
<protein>
    <recommendedName>
        <fullName evidence="4">Beta-lactamase-related domain-containing protein</fullName>
    </recommendedName>
</protein>
<keyword evidence="6" id="KW-1185">Reference proteome</keyword>
<feature type="domain" description="Beta-lactamase-related" evidence="4">
    <location>
        <begin position="51"/>
        <end position="375"/>
    </location>
</feature>
<evidence type="ECO:0000256" key="2">
    <source>
        <dbReference type="ARBA" id="ARBA00023136"/>
    </source>
</evidence>
<evidence type="ECO:0000256" key="3">
    <source>
        <dbReference type="SAM" id="Phobius"/>
    </source>
</evidence>
<keyword evidence="3" id="KW-0812">Transmembrane</keyword>
<feature type="transmembrane region" description="Helical" evidence="3">
    <location>
        <begin position="9"/>
        <end position="33"/>
    </location>
</feature>
<dbReference type="InterPro" id="IPR001466">
    <property type="entry name" value="Beta-lactam-related"/>
</dbReference>
<dbReference type="GO" id="GO:0016020">
    <property type="term" value="C:membrane"/>
    <property type="evidence" value="ECO:0007669"/>
    <property type="project" value="UniProtKB-SubCell"/>
</dbReference>
<dbReference type="GO" id="GO:0016787">
    <property type="term" value="F:hydrolase activity"/>
    <property type="evidence" value="ECO:0007669"/>
    <property type="project" value="UniProtKB-KW"/>
</dbReference>
<dbReference type="PANTHER" id="PTHR46825:SF11">
    <property type="entry name" value="PENICILLIN-BINDING PROTEIN 4"/>
    <property type="match status" value="1"/>
</dbReference>
<evidence type="ECO:0000259" key="4">
    <source>
        <dbReference type="Pfam" id="PF00144"/>
    </source>
</evidence>
<keyword evidence="3" id="KW-1133">Transmembrane helix</keyword>
<feature type="transmembrane region" description="Helical" evidence="3">
    <location>
        <begin position="398"/>
        <end position="422"/>
    </location>
</feature>